<dbReference type="GO" id="GO:0032259">
    <property type="term" value="P:methylation"/>
    <property type="evidence" value="ECO:0007669"/>
    <property type="project" value="UniProtKB-KW"/>
</dbReference>
<accession>A0A5B2ZDR7</accession>
<evidence type="ECO:0000313" key="2">
    <source>
        <dbReference type="EMBL" id="KAA2285232.1"/>
    </source>
</evidence>
<reference evidence="2 3" key="2">
    <citation type="submission" date="2019-09" db="EMBL/GenBank/DDBJ databases">
        <authorList>
            <person name="Mazur A."/>
        </authorList>
    </citation>
    <scope>NUCLEOTIDE SEQUENCE [LARGE SCALE GENOMIC DNA]</scope>
    <source>
        <strain evidence="2 3">3729k</strain>
    </source>
</reference>
<comment type="caution">
    <text evidence="2">The sequence shown here is derived from an EMBL/GenBank/DDBJ whole genome shotgun (WGS) entry which is preliminary data.</text>
</comment>
<organism evidence="2 3">
    <name type="scientific">Arenimonas fontis</name>
    <dbReference type="NCBI Taxonomy" id="2608255"/>
    <lineage>
        <taxon>Bacteria</taxon>
        <taxon>Pseudomonadati</taxon>
        <taxon>Pseudomonadota</taxon>
        <taxon>Gammaproteobacteria</taxon>
        <taxon>Lysobacterales</taxon>
        <taxon>Lysobacteraceae</taxon>
        <taxon>Arenimonas</taxon>
    </lineage>
</organism>
<dbReference type="InterPro" id="IPR013216">
    <property type="entry name" value="Methyltransf_11"/>
</dbReference>
<dbReference type="Gene3D" id="3.40.50.150">
    <property type="entry name" value="Vaccinia Virus protein VP39"/>
    <property type="match status" value="1"/>
</dbReference>
<evidence type="ECO:0000259" key="1">
    <source>
        <dbReference type="Pfam" id="PF08241"/>
    </source>
</evidence>
<proteinExistence type="predicted"/>
<dbReference type="Proteomes" id="UP000322165">
    <property type="component" value="Unassembled WGS sequence"/>
</dbReference>
<dbReference type="SUPFAM" id="SSF53335">
    <property type="entry name" value="S-adenosyl-L-methionine-dependent methyltransferases"/>
    <property type="match status" value="1"/>
</dbReference>
<gene>
    <name evidence="2" type="ORF">F0415_04750</name>
</gene>
<dbReference type="AlphaFoldDB" id="A0A5B2ZDR7"/>
<keyword evidence="2" id="KW-0489">Methyltransferase</keyword>
<reference evidence="2 3" key="1">
    <citation type="submission" date="2019-09" db="EMBL/GenBank/DDBJ databases">
        <title>Arenimonas chukotkensis sp. nov., a bacterium isolated from Chukotka hot spring, Arctic region, Russia.</title>
        <authorList>
            <person name="Zayulina K.S."/>
            <person name="Prokofeva M.I."/>
            <person name="Elcheninov A.G."/>
            <person name="Novikov A."/>
            <person name="Kochetkova T.V."/>
            <person name="Kublanov I.V."/>
        </authorList>
    </citation>
    <scope>NUCLEOTIDE SEQUENCE [LARGE SCALE GENOMIC DNA]</scope>
    <source>
        <strain evidence="2 3">3729k</strain>
    </source>
</reference>
<keyword evidence="3" id="KW-1185">Reference proteome</keyword>
<dbReference type="InterPro" id="IPR029063">
    <property type="entry name" value="SAM-dependent_MTases_sf"/>
</dbReference>
<dbReference type="Pfam" id="PF08241">
    <property type="entry name" value="Methyltransf_11"/>
    <property type="match status" value="1"/>
</dbReference>
<sequence>MSKSFPEPKPAPPGRQRAQAWTSYWASGVLHSCAGSFAGNYGAPYREFWREVFAGLAAGAKVLDLCCGNAPLSKMLLEERGDLRGLVHLEAVDAAEVAPAWVRALPPGQREMVRVHPGTDAAALPFPDACLDLCMSQFGIEYAGLQAWREAARVLRSGGELAAVLHHVDALPVQIAHEELEHLDWLERPDGLLPMTEAMIEPVARSADPAAAPALRADAAANASRRAFNACQEALRRRAASASHPDVLHEVGQASFVVLQTARAGGLAAGRAAMANLREELSRTRLRQRELVDAALDEAALRGLCACVGSTEPELQVLRFDGNRIAGWAIRIRR</sequence>
<dbReference type="EMBL" id="VUOD01000003">
    <property type="protein sequence ID" value="KAA2285232.1"/>
    <property type="molecule type" value="Genomic_DNA"/>
</dbReference>
<dbReference type="GO" id="GO:0008757">
    <property type="term" value="F:S-adenosylmethionine-dependent methyltransferase activity"/>
    <property type="evidence" value="ECO:0007669"/>
    <property type="project" value="InterPro"/>
</dbReference>
<evidence type="ECO:0000313" key="3">
    <source>
        <dbReference type="Proteomes" id="UP000322165"/>
    </source>
</evidence>
<name>A0A5B2ZDR7_9GAMM</name>
<protein>
    <submittedName>
        <fullName evidence="2">Class I SAM-dependent methyltransferase</fullName>
    </submittedName>
</protein>
<keyword evidence="2" id="KW-0808">Transferase</keyword>
<feature type="domain" description="Methyltransferase type 11" evidence="1">
    <location>
        <begin position="63"/>
        <end position="162"/>
    </location>
</feature>